<dbReference type="GO" id="GO:0003677">
    <property type="term" value="F:DNA binding"/>
    <property type="evidence" value="ECO:0007669"/>
    <property type="project" value="UniProtKB-KW"/>
</dbReference>
<keyword evidence="5" id="KW-0539">Nucleus</keyword>
<feature type="domain" description="TF-B3" evidence="7">
    <location>
        <begin position="60"/>
        <end position="157"/>
    </location>
</feature>
<dbReference type="Gene3D" id="2.40.330.10">
    <property type="entry name" value="DNA-binding pseudobarrel domain"/>
    <property type="match status" value="1"/>
</dbReference>
<evidence type="ECO:0000313" key="8">
    <source>
        <dbReference type="EMBL" id="JAE23649.1"/>
    </source>
</evidence>
<organism evidence="8">
    <name type="scientific">Arundo donax</name>
    <name type="common">Giant reed</name>
    <name type="synonym">Donax arundinaceus</name>
    <dbReference type="NCBI Taxonomy" id="35708"/>
    <lineage>
        <taxon>Eukaryota</taxon>
        <taxon>Viridiplantae</taxon>
        <taxon>Streptophyta</taxon>
        <taxon>Embryophyta</taxon>
        <taxon>Tracheophyta</taxon>
        <taxon>Spermatophyta</taxon>
        <taxon>Magnoliopsida</taxon>
        <taxon>Liliopsida</taxon>
        <taxon>Poales</taxon>
        <taxon>Poaceae</taxon>
        <taxon>PACMAD clade</taxon>
        <taxon>Arundinoideae</taxon>
        <taxon>Arundineae</taxon>
        <taxon>Arundo</taxon>
    </lineage>
</organism>
<evidence type="ECO:0000256" key="3">
    <source>
        <dbReference type="ARBA" id="ARBA00023125"/>
    </source>
</evidence>
<feature type="region of interest" description="Disordered" evidence="6">
    <location>
        <begin position="17"/>
        <end position="45"/>
    </location>
</feature>
<evidence type="ECO:0000256" key="5">
    <source>
        <dbReference type="ARBA" id="ARBA00023242"/>
    </source>
</evidence>
<keyword evidence="3" id="KW-0238">DNA-binding</keyword>
<evidence type="ECO:0000256" key="6">
    <source>
        <dbReference type="SAM" id="MobiDB-lite"/>
    </source>
</evidence>
<reference evidence="8" key="1">
    <citation type="submission" date="2014-09" db="EMBL/GenBank/DDBJ databases">
        <authorList>
            <person name="Magalhaes I.L.F."/>
            <person name="Oliveira U."/>
            <person name="Santos F.R."/>
            <person name="Vidigal T.H.D.A."/>
            <person name="Brescovit A.D."/>
            <person name="Santos A.J."/>
        </authorList>
    </citation>
    <scope>NUCLEOTIDE SEQUENCE</scope>
    <source>
        <tissue evidence="8">Shoot tissue taken approximately 20 cm above the soil surface</tissue>
    </source>
</reference>
<protein>
    <recommendedName>
        <fullName evidence="7">TF-B3 domain-containing protein</fullName>
    </recommendedName>
</protein>
<dbReference type="PANTHER" id="PTHR31674">
    <property type="entry name" value="B3 DOMAIN-CONTAINING PROTEIN REM-LIKE 3-RELATED"/>
    <property type="match status" value="1"/>
</dbReference>
<dbReference type="PROSITE" id="PS50863">
    <property type="entry name" value="B3"/>
    <property type="match status" value="1"/>
</dbReference>
<feature type="compositionally biased region" description="Basic residues" evidence="6">
    <location>
        <begin position="18"/>
        <end position="37"/>
    </location>
</feature>
<dbReference type="InterPro" id="IPR015300">
    <property type="entry name" value="DNA-bd_pseudobarrel_sf"/>
</dbReference>
<keyword evidence="2" id="KW-0805">Transcription regulation</keyword>
<dbReference type="InterPro" id="IPR003340">
    <property type="entry name" value="B3_DNA-bd"/>
</dbReference>
<evidence type="ECO:0000256" key="4">
    <source>
        <dbReference type="ARBA" id="ARBA00023163"/>
    </source>
</evidence>
<reference evidence="8" key="2">
    <citation type="journal article" date="2015" name="Data Brief">
        <title>Shoot transcriptome of the giant reed, Arundo donax.</title>
        <authorList>
            <person name="Barrero R.A."/>
            <person name="Guerrero F.D."/>
            <person name="Moolhuijzen P."/>
            <person name="Goolsby J.A."/>
            <person name="Tidwell J."/>
            <person name="Bellgard S.E."/>
            <person name="Bellgard M.I."/>
        </authorList>
    </citation>
    <scope>NUCLEOTIDE SEQUENCE</scope>
    <source>
        <tissue evidence="8">Shoot tissue taken approximately 20 cm above the soil surface</tissue>
    </source>
</reference>
<dbReference type="Pfam" id="PF02362">
    <property type="entry name" value="B3"/>
    <property type="match status" value="1"/>
</dbReference>
<keyword evidence="4" id="KW-0804">Transcription</keyword>
<dbReference type="GO" id="GO:0005634">
    <property type="term" value="C:nucleus"/>
    <property type="evidence" value="ECO:0007669"/>
    <property type="project" value="UniProtKB-SubCell"/>
</dbReference>
<evidence type="ECO:0000259" key="7">
    <source>
        <dbReference type="PROSITE" id="PS50863"/>
    </source>
</evidence>
<name>A0A0A9GJT6_ARUDO</name>
<sequence length="177" mass="19574">MTSLNLALSTRRCVHEISRKRRSMNSKPSSKGKKRPKGSGTSLNKASSKTKCVFEIGPPAWIKKEINTCSIENALYLPPAFCQSVGIWEPCMVTLKTSMSSTRSWQARVAPYKHSSHHVGGSGWKRFCQENRIKVGDVCTINILETTLWHVVITYALGPDSTCTSVPLCDGDGEKNE</sequence>
<dbReference type="InterPro" id="IPR039218">
    <property type="entry name" value="REM_fam"/>
</dbReference>
<evidence type="ECO:0000256" key="1">
    <source>
        <dbReference type="ARBA" id="ARBA00004123"/>
    </source>
</evidence>
<dbReference type="EMBL" id="GBRH01174247">
    <property type="protein sequence ID" value="JAE23649.1"/>
    <property type="molecule type" value="Transcribed_RNA"/>
</dbReference>
<proteinExistence type="predicted"/>
<dbReference type="PANTHER" id="PTHR31674:SF86">
    <property type="entry name" value="B3 DOMAIN-CONTAINING PROTEIN OS04G0347400-RELATED"/>
    <property type="match status" value="1"/>
</dbReference>
<evidence type="ECO:0000256" key="2">
    <source>
        <dbReference type="ARBA" id="ARBA00023015"/>
    </source>
</evidence>
<dbReference type="CDD" id="cd10017">
    <property type="entry name" value="B3_DNA"/>
    <property type="match status" value="1"/>
</dbReference>
<comment type="subcellular location">
    <subcellularLocation>
        <location evidence="1">Nucleus</location>
    </subcellularLocation>
</comment>
<accession>A0A0A9GJT6</accession>
<dbReference type="SMART" id="SM01019">
    <property type="entry name" value="B3"/>
    <property type="match status" value="1"/>
</dbReference>
<dbReference type="SUPFAM" id="SSF101936">
    <property type="entry name" value="DNA-binding pseudobarrel domain"/>
    <property type="match status" value="1"/>
</dbReference>
<dbReference type="AlphaFoldDB" id="A0A0A9GJT6"/>